<evidence type="ECO:0000313" key="3">
    <source>
        <dbReference type="Proteomes" id="UP000002361"/>
    </source>
</evidence>
<evidence type="ECO:0000256" key="1">
    <source>
        <dbReference type="SAM" id="MobiDB-lite"/>
    </source>
</evidence>
<accession>D5AUQ8</accession>
<gene>
    <name evidence="2" type="ordered locus">RCAP_rcc01953</name>
</gene>
<keyword evidence="3" id="KW-1185">Reference proteome</keyword>
<feature type="region of interest" description="Disordered" evidence="1">
    <location>
        <begin position="29"/>
        <end position="57"/>
    </location>
</feature>
<dbReference type="RefSeq" id="WP_013067676.1">
    <property type="nucleotide sequence ID" value="NC_014034.1"/>
</dbReference>
<dbReference type="AlphaFoldDB" id="D5AUQ8"/>
<dbReference type="HOGENOM" id="CLU_2993721_0_0_5"/>
<name>D5AUQ8_RHOCB</name>
<feature type="compositionally biased region" description="Low complexity" evidence="1">
    <location>
        <begin position="40"/>
        <end position="57"/>
    </location>
</feature>
<dbReference type="Proteomes" id="UP000002361">
    <property type="component" value="Chromosome"/>
</dbReference>
<dbReference type="EMBL" id="CP001312">
    <property type="protein sequence ID" value="ADE85697.1"/>
    <property type="molecule type" value="Genomic_DNA"/>
</dbReference>
<reference evidence="2 3" key="2">
    <citation type="journal article" date="2010" name="J. Bacteriol.">
        <title>Complete genome sequence of the photosynthetic purple nonsulfur bacterium Rhodobacter capsulatus SB 1003.</title>
        <authorList>
            <person name="Strnad H."/>
            <person name="Lapidus A."/>
            <person name="Paces J."/>
            <person name="Ulbrich P."/>
            <person name="Vlcek C."/>
            <person name="Paces V."/>
            <person name="Haselkorn R."/>
        </authorList>
    </citation>
    <scope>NUCLEOTIDE SEQUENCE [LARGE SCALE GENOMIC DNA]</scope>
    <source>
        <strain evidence="3">ATCC BAA-309 / NBRC 16581 / SB1003</strain>
    </source>
</reference>
<reference key="1">
    <citation type="submission" date="2008-12" db="EMBL/GenBank/DDBJ databases">
        <title>Complete genome sequence of Rhodobacter capsulatus SB1003.</title>
        <authorList>
            <person name="Strnad H."/>
            <person name="Lapidus A."/>
            <person name="Vlcek C."/>
            <person name="Ulbrich P."/>
            <person name="Paces J."/>
            <person name="Maltsev N."/>
            <person name="Kumar V."/>
            <person name="Kogan Y."/>
            <person name="Milgram A."/>
            <person name="Rebrekov D."/>
            <person name="Mazur M."/>
            <person name="Cox R."/>
            <person name="Kyrpides N."/>
            <person name="Kolar M."/>
            <person name="Sachova J."/>
            <person name="Ridl J."/>
            <person name="Ivanova N."/>
            <person name="Kapatral V."/>
            <person name="Los T."/>
            <person name="Lykidis A."/>
            <person name="Mikhailova N."/>
            <person name="Reznik G."/>
            <person name="Vasieva O."/>
            <person name="Fonstein M."/>
            <person name="Paces V."/>
            <person name="Haselkorn R."/>
        </authorList>
    </citation>
    <scope>NUCLEOTIDE SEQUENCE</scope>
    <source>
        <strain>SB1003</strain>
    </source>
</reference>
<evidence type="ECO:0000313" key="2">
    <source>
        <dbReference type="EMBL" id="ADE85697.1"/>
    </source>
</evidence>
<dbReference type="KEGG" id="rcp:RCAP_rcc01953"/>
<protein>
    <submittedName>
        <fullName evidence="2">Uncharacterized protein</fullName>
    </submittedName>
</protein>
<proteinExistence type="predicted"/>
<dbReference type="STRING" id="272942.RCAP_rcc01953"/>
<organism evidence="2 3">
    <name type="scientific">Rhodobacter capsulatus (strain ATCC BAA-309 / NBRC 16581 / SB1003)</name>
    <dbReference type="NCBI Taxonomy" id="272942"/>
    <lineage>
        <taxon>Bacteria</taxon>
        <taxon>Pseudomonadati</taxon>
        <taxon>Pseudomonadota</taxon>
        <taxon>Alphaproteobacteria</taxon>
        <taxon>Rhodobacterales</taxon>
        <taxon>Rhodobacter group</taxon>
        <taxon>Rhodobacter</taxon>
    </lineage>
</organism>
<dbReference type="GeneID" id="66724807"/>
<sequence>MWALLIFPVCAILWMVLNARLGLVQDQPPQYDEEAPVPPASDAAVGAAPRPAQATRV</sequence>